<protein>
    <submittedName>
        <fullName evidence="1">Uncharacterized protein</fullName>
    </submittedName>
</protein>
<evidence type="ECO:0000313" key="2">
    <source>
        <dbReference type="Proteomes" id="UP001168107"/>
    </source>
</evidence>
<dbReference type="Proteomes" id="UP001168107">
    <property type="component" value="Unassembled WGS sequence"/>
</dbReference>
<name>A0ABT7Q3L6_9GAMM</name>
<accession>A0ABT7Q3L6</accession>
<keyword evidence="2" id="KW-1185">Reference proteome</keyword>
<organism evidence="1 2">
    <name type="scientific">Aeromonas bestiarum</name>
    <dbReference type="NCBI Taxonomy" id="105751"/>
    <lineage>
        <taxon>Bacteria</taxon>
        <taxon>Pseudomonadati</taxon>
        <taxon>Pseudomonadota</taxon>
        <taxon>Gammaproteobacteria</taxon>
        <taxon>Aeromonadales</taxon>
        <taxon>Aeromonadaceae</taxon>
        <taxon>Aeromonas</taxon>
    </lineage>
</organism>
<proteinExistence type="predicted"/>
<comment type="caution">
    <text evidence="1">The sequence shown here is derived from an EMBL/GenBank/DDBJ whole genome shotgun (WGS) entry which is preliminary data.</text>
</comment>
<gene>
    <name evidence="1" type="ORF">OB935_18120</name>
</gene>
<reference evidence="1" key="1">
    <citation type="submission" date="2024-05" db="EMBL/GenBank/DDBJ databases">
        <title>WGS of Aeromonas isolates.</title>
        <authorList>
            <person name="Lee H."/>
        </authorList>
    </citation>
    <scope>NUCLEOTIDE SEQUENCE</scope>
    <source>
        <strain evidence="1">SU58-3</strain>
    </source>
</reference>
<dbReference type="RefSeq" id="WP_290019454.1">
    <property type="nucleotide sequence ID" value="NZ_JAOPLL010000013.1"/>
</dbReference>
<evidence type="ECO:0000313" key="1">
    <source>
        <dbReference type="EMBL" id="MDM5073738.1"/>
    </source>
</evidence>
<sequence>MYRRGRENTLFWDRDLSATLDHHAKTAKDKVDAINQDQFLATPIDDVVAHIVNDLYVRPLELHEDRAEMDQQEVRVDVSHNRNRNPFGDSGPIMVPGIKVTISIPYTGDPSLWKLKPNQWRSTIPHGDIRSPNRDGVGYLDIVIQQPADDPQQQIKAHLEDVLNGVRFYINGQSSQIKGHNEALELNVLRLVEARRERLSKHDGLADFLNIPMKRNSSAPSFKPIDIKKNLVKPLPPPPRSGYKAEPGITADDYEHILSVIRHEGATFEATPRTYAVHDEEELRDIILAHLNGHYKGAATGEAFRKLGKTDIKIESDNRAAFIAECKVWRGASELSKAIDQLLGYLTWRDCKASIIIFNKHNKKFTELLEKTPEIFKSHPRFKKHIKDIGEGEWHYEFMSKDDESRLIQVRVYVFDIYHDSNT</sequence>
<dbReference type="EMBL" id="JAOPLL010000013">
    <property type="protein sequence ID" value="MDM5073738.1"/>
    <property type="molecule type" value="Genomic_DNA"/>
</dbReference>